<dbReference type="Gene3D" id="2.40.110.10">
    <property type="entry name" value="Butyryl-CoA Dehydrogenase, subunit A, domain 2"/>
    <property type="match status" value="1"/>
</dbReference>
<reference evidence="8" key="1">
    <citation type="journal article" date="2020" name="mSystems">
        <title>Genome- and Community-Level Interaction Insights into Carbon Utilization and Element Cycling Functions of Hydrothermarchaeota in Hydrothermal Sediment.</title>
        <authorList>
            <person name="Zhou Z."/>
            <person name="Liu Y."/>
            <person name="Xu W."/>
            <person name="Pan J."/>
            <person name="Luo Z.H."/>
            <person name="Li M."/>
        </authorList>
    </citation>
    <scope>NUCLEOTIDE SEQUENCE [LARGE SCALE GENOMIC DNA]</scope>
    <source>
        <strain evidence="8">SpSt-258</strain>
    </source>
</reference>
<dbReference type="InterPro" id="IPR046373">
    <property type="entry name" value="Acyl-CoA_Oxase/DH_mid-dom_sf"/>
</dbReference>
<dbReference type="SUPFAM" id="SSF56645">
    <property type="entry name" value="Acyl-CoA dehydrogenase NM domain-like"/>
    <property type="match status" value="1"/>
</dbReference>
<evidence type="ECO:0000256" key="2">
    <source>
        <dbReference type="ARBA" id="ARBA00009347"/>
    </source>
</evidence>
<dbReference type="InterPro" id="IPR013786">
    <property type="entry name" value="AcylCoA_DH/ox_N"/>
</dbReference>
<organism evidence="8">
    <name type="scientific">candidate division WOR-3 bacterium</name>
    <dbReference type="NCBI Taxonomy" id="2052148"/>
    <lineage>
        <taxon>Bacteria</taxon>
        <taxon>Bacteria division WOR-3</taxon>
    </lineage>
</organism>
<dbReference type="Pfam" id="PF02771">
    <property type="entry name" value="Acyl-CoA_dh_N"/>
    <property type="match status" value="1"/>
</dbReference>
<comment type="cofactor">
    <cofactor evidence="1">
        <name>FAD</name>
        <dbReference type="ChEBI" id="CHEBI:57692"/>
    </cofactor>
</comment>
<evidence type="ECO:0000256" key="5">
    <source>
        <dbReference type="ARBA" id="ARBA00023002"/>
    </source>
</evidence>
<dbReference type="InterPro" id="IPR037069">
    <property type="entry name" value="AcylCoA_DH/ox_N_sf"/>
</dbReference>
<keyword evidence="5" id="KW-0560">Oxidoreductase</keyword>
<keyword evidence="4" id="KW-0274">FAD</keyword>
<name>A0A7V0Z4Z7_UNCW3</name>
<evidence type="ECO:0000313" key="8">
    <source>
        <dbReference type="EMBL" id="HDY58705.1"/>
    </source>
</evidence>
<dbReference type="GO" id="GO:0003995">
    <property type="term" value="F:acyl-CoA dehydrogenase activity"/>
    <property type="evidence" value="ECO:0007669"/>
    <property type="project" value="InterPro"/>
</dbReference>
<comment type="similarity">
    <text evidence="2">Belongs to the acyl-CoA dehydrogenase family.</text>
</comment>
<dbReference type="FunFam" id="1.10.540.10:FF:000002">
    <property type="entry name" value="Acyl-CoA dehydrogenase FadE19"/>
    <property type="match status" value="1"/>
</dbReference>
<dbReference type="Gene3D" id="1.10.540.10">
    <property type="entry name" value="Acyl-CoA dehydrogenase/oxidase, N-terminal domain"/>
    <property type="match status" value="1"/>
</dbReference>
<evidence type="ECO:0000256" key="4">
    <source>
        <dbReference type="ARBA" id="ARBA00022827"/>
    </source>
</evidence>
<dbReference type="PROSITE" id="PS00073">
    <property type="entry name" value="ACYL_COA_DH_2"/>
    <property type="match status" value="1"/>
</dbReference>
<accession>A0A7V0Z4Z7</accession>
<proteinExistence type="inferred from homology"/>
<evidence type="ECO:0008006" key="9">
    <source>
        <dbReference type="Google" id="ProtNLM"/>
    </source>
</evidence>
<evidence type="ECO:0000256" key="3">
    <source>
        <dbReference type="ARBA" id="ARBA00022630"/>
    </source>
</evidence>
<dbReference type="SUPFAM" id="SSF47203">
    <property type="entry name" value="Acyl-CoA dehydrogenase C-terminal domain-like"/>
    <property type="match status" value="1"/>
</dbReference>
<dbReference type="AlphaFoldDB" id="A0A7V0Z4Z7"/>
<dbReference type="Gene3D" id="1.20.140.10">
    <property type="entry name" value="Butyryl-CoA Dehydrogenase, subunit A, domain 3"/>
    <property type="match status" value="1"/>
</dbReference>
<dbReference type="PIRSF" id="PIRSF016578">
    <property type="entry name" value="HsaA"/>
    <property type="match status" value="1"/>
</dbReference>
<dbReference type="InterPro" id="IPR009075">
    <property type="entry name" value="AcylCo_DH/oxidase_C"/>
</dbReference>
<evidence type="ECO:0000256" key="1">
    <source>
        <dbReference type="ARBA" id="ARBA00001974"/>
    </source>
</evidence>
<comment type="caution">
    <text evidence="8">The sequence shown here is derived from an EMBL/GenBank/DDBJ whole genome shotgun (WGS) entry which is preliminary data.</text>
</comment>
<feature type="domain" description="Acyl-CoA dehydrogenase/oxidase C-terminal" evidence="6">
    <location>
        <begin position="229"/>
        <end position="346"/>
    </location>
</feature>
<evidence type="ECO:0000259" key="6">
    <source>
        <dbReference type="Pfam" id="PF00441"/>
    </source>
</evidence>
<dbReference type="PANTHER" id="PTHR43884:SF12">
    <property type="entry name" value="ISOVALERYL-COA DEHYDROGENASE, MITOCHONDRIAL-RELATED"/>
    <property type="match status" value="1"/>
</dbReference>
<protein>
    <recommendedName>
        <fullName evidence="9">Acyl-CoA dehydrogenase</fullName>
    </recommendedName>
</protein>
<feature type="domain" description="Acyl-CoA dehydrogenase/oxidase N-terminal" evidence="7">
    <location>
        <begin position="5"/>
        <end position="116"/>
    </location>
</feature>
<dbReference type="InterPro" id="IPR036250">
    <property type="entry name" value="AcylCo_DH-like_C"/>
</dbReference>
<keyword evidence="3" id="KW-0285">Flavoprotein</keyword>
<dbReference type="FunFam" id="1.20.140.10:FF:000004">
    <property type="entry name" value="Acyl-CoA dehydrogenase FadE25"/>
    <property type="match status" value="1"/>
</dbReference>
<evidence type="ECO:0000259" key="7">
    <source>
        <dbReference type="Pfam" id="PF02771"/>
    </source>
</evidence>
<dbReference type="InterPro" id="IPR009100">
    <property type="entry name" value="AcylCoA_DH/oxidase_NM_dom_sf"/>
</dbReference>
<dbReference type="PANTHER" id="PTHR43884">
    <property type="entry name" value="ACYL-COA DEHYDROGENASE"/>
    <property type="match status" value="1"/>
</dbReference>
<gene>
    <name evidence="8" type="ORF">ENP86_04040</name>
</gene>
<dbReference type="Pfam" id="PF00441">
    <property type="entry name" value="Acyl-CoA_dh_1"/>
    <property type="match status" value="1"/>
</dbReference>
<dbReference type="GO" id="GO:0050660">
    <property type="term" value="F:flavin adenine dinucleotide binding"/>
    <property type="evidence" value="ECO:0007669"/>
    <property type="project" value="InterPro"/>
</dbReference>
<sequence>MELNKEALLLQNEIRKFAKEVLSEKADEFDKKGIFPVENIKKLSEMGILGSTIPESFGGCALDTVSFLVTLEEISKVCPSTALILLAHNILFSYPLVKFGNDGQKKKYLPFLATGESIGGFAEVITNEIKVGLENNSYIISGRNHILLNGVANGPFLMFAEYNGKVDALMVDSSVSGVLRNKKDNIIGMNCSGITELVFNNLRLSADNRLGNEGDGRNILEEIKTFANLGFSAINLGIAQASMENAIKYAKERVQFGEPIINFGMVREMIADMATKIEVVRNLLYDGANIRDNNKDCARISAITRYFSNQAVAEVTTNAIQVYGGYGYMKDYPVERYFRDAQVSRVLCCLGMELKESIVSKTI</sequence>
<dbReference type="EMBL" id="DSKY01000012">
    <property type="protein sequence ID" value="HDY58705.1"/>
    <property type="molecule type" value="Genomic_DNA"/>
</dbReference>
<dbReference type="InterPro" id="IPR006089">
    <property type="entry name" value="Acyl-CoA_DH_CS"/>
</dbReference>